<protein>
    <submittedName>
        <fullName evidence="4">Uncharacterized protein</fullName>
    </submittedName>
</protein>
<evidence type="ECO:0000313" key="4">
    <source>
        <dbReference type="EMBL" id="NYS69859.1"/>
    </source>
</evidence>
<dbReference type="Proteomes" id="UP000572528">
    <property type="component" value="Unassembled WGS sequence"/>
</dbReference>
<organism evidence="4 5">
    <name type="scientific">Actinomyces bowdenii</name>
    <dbReference type="NCBI Taxonomy" id="131109"/>
    <lineage>
        <taxon>Bacteria</taxon>
        <taxon>Bacillati</taxon>
        <taxon>Actinomycetota</taxon>
        <taxon>Actinomycetes</taxon>
        <taxon>Actinomycetales</taxon>
        <taxon>Actinomycetaceae</taxon>
        <taxon>Actinomyces</taxon>
    </lineage>
</organism>
<feature type="coiled-coil region" evidence="1">
    <location>
        <begin position="90"/>
        <end position="117"/>
    </location>
</feature>
<reference evidence="4 5" key="1">
    <citation type="submission" date="2020-07" db="EMBL/GenBank/DDBJ databases">
        <title>MOT database genomes.</title>
        <authorList>
            <person name="Joseph S."/>
            <person name="Aduse-Opoku J."/>
            <person name="Hashim A."/>
            <person name="Wade W."/>
            <person name="Curtis M."/>
        </authorList>
    </citation>
    <scope>NUCLEOTIDE SEQUENCE [LARGE SCALE GENOMIC DNA]</scope>
    <source>
        <strain evidence="4 5">WMus004</strain>
    </source>
</reference>
<dbReference type="RefSeq" id="WP_179901118.1">
    <property type="nucleotide sequence ID" value="NZ_JACBXV010000157.1"/>
</dbReference>
<evidence type="ECO:0000256" key="1">
    <source>
        <dbReference type="SAM" id="Coils"/>
    </source>
</evidence>
<keyword evidence="3" id="KW-1133">Transmembrane helix</keyword>
<feature type="transmembrane region" description="Helical" evidence="3">
    <location>
        <begin position="23"/>
        <end position="43"/>
    </location>
</feature>
<keyword evidence="3" id="KW-0812">Transmembrane</keyword>
<accession>A0A853EKS6</accession>
<evidence type="ECO:0000313" key="5">
    <source>
        <dbReference type="Proteomes" id="UP000572528"/>
    </source>
</evidence>
<name>A0A853EKS6_9ACTO</name>
<feature type="region of interest" description="Disordered" evidence="2">
    <location>
        <begin position="161"/>
        <end position="207"/>
    </location>
</feature>
<dbReference type="AlphaFoldDB" id="A0A853EKS6"/>
<sequence>MIAILEVAADGSVWRDPAWRDPAWLTAMAGMLSALMGALAGGLTGRRGQGRALGALAEAEAQARPGPPRTPSASTAGAVPSGLGPAGPHEMRMREDLDRVQEAVARLETSMSRLDSKVDVLMDMVVDAERHARERDAALRAEAICDREAMITRIDALEAGGGARALRDGPPVNEPPTPPLRGRIRSDALEVSRPLPPRVPDPNPNHG</sequence>
<dbReference type="EMBL" id="JACBXV010000157">
    <property type="protein sequence ID" value="NYS69859.1"/>
    <property type="molecule type" value="Genomic_DNA"/>
</dbReference>
<keyword evidence="3" id="KW-0472">Membrane</keyword>
<feature type="compositionally biased region" description="Pro residues" evidence="2">
    <location>
        <begin position="194"/>
        <end position="207"/>
    </location>
</feature>
<gene>
    <name evidence="4" type="ORF">HZZ05_10115</name>
</gene>
<comment type="caution">
    <text evidence="4">The sequence shown here is derived from an EMBL/GenBank/DDBJ whole genome shotgun (WGS) entry which is preliminary data.</text>
</comment>
<evidence type="ECO:0000256" key="3">
    <source>
        <dbReference type="SAM" id="Phobius"/>
    </source>
</evidence>
<evidence type="ECO:0000256" key="2">
    <source>
        <dbReference type="SAM" id="MobiDB-lite"/>
    </source>
</evidence>
<feature type="region of interest" description="Disordered" evidence="2">
    <location>
        <begin position="58"/>
        <end position="90"/>
    </location>
</feature>
<proteinExistence type="predicted"/>
<keyword evidence="1" id="KW-0175">Coiled coil</keyword>